<organism evidence="10 11">
    <name type="scientific">Spirodela intermedia</name>
    <name type="common">Intermediate duckweed</name>
    <dbReference type="NCBI Taxonomy" id="51605"/>
    <lineage>
        <taxon>Eukaryota</taxon>
        <taxon>Viridiplantae</taxon>
        <taxon>Streptophyta</taxon>
        <taxon>Embryophyta</taxon>
        <taxon>Tracheophyta</taxon>
        <taxon>Spermatophyta</taxon>
        <taxon>Magnoliopsida</taxon>
        <taxon>Liliopsida</taxon>
        <taxon>Araceae</taxon>
        <taxon>Lemnoideae</taxon>
        <taxon>Spirodela</taxon>
    </lineage>
</organism>
<keyword evidence="4" id="KW-0540">Nuclease</keyword>
<dbReference type="AlphaFoldDB" id="A0A7I8KN31"/>
<keyword evidence="11" id="KW-1185">Reference proteome</keyword>
<feature type="compositionally biased region" description="Pro residues" evidence="8">
    <location>
        <begin position="97"/>
        <end position="107"/>
    </location>
</feature>
<evidence type="ECO:0000256" key="5">
    <source>
        <dbReference type="ARBA" id="ARBA00022723"/>
    </source>
</evidence>
<feature type="region of interest" description="Disordered" evidence="8">
    <location>
        <begin position="68"/>
        <end position="119"/>
    </location>
</feature>
<feature type="compositionally biased region" description="Low complexity" evidence="8">
    <location>
        <begin position="87"/>
        <end position="96"/>
    </location>
</feature>
<dbReference type="InterPro" id="IPR045249">
    <property type="entry name" value="HARBI1-like"/>
</dbReference>
<keyword evidence="6" id="KW-0378">Hydrolase</keyword>
<dbReference type="PANTHER" id="PTHR22930">
    <property type="match status" value="1"/>
</dbReference>
<evidence type="ECO:0000256" key="1">
    <source>
        <dbReference type="ARBA" id="ARBA00001968"/>
    </source>
</evidence>
<dbReference type="Proteomes" id="UP000663760">
    <property type="component" value="Chromosome 7"/>
</dbReference>
<evidence type="ECO:0000256" key="3">
    <source>
        <dbReference type="ARBA" id="ARBA00006958"/>
    </source>
</evidence>
<keyword evidence="5" id="KW-0479">Metal-binding</keyword>
<dbReference type="GO" id="GO:0016787">
    <property type="term" value="F:hydrolase activity"/>
    <property type="evidence" value="ECO:0007669"/>
    <property type="project" value="UniProtKB-KW"/>
</dbReference>
<evidence type="ECO:0000256" key="7">
    <source>
        <dbReference type="ARBA" id="ARBA00023242"/>
    </source>
</evidence>
<dbReference type="GO" id="GO:0046872">
    <property type="term" value="F:metal ion binding"/>
    <property type="evidence" value="ECO:0007669"/>
    <property type="project" value="UniProtKB-KW"/>
</dbReference>
<evidence type="ECO:0000256" key="8">
    <source>
        <dbReference type="SAM" id="MobiDB-lite"/>
    </source>
</evidence>
<evidence type="ECO:0000259" key="9">
    <source>
        <dbReference type="Pfam" id="PF13359"/>
    </source>
</evidence>
<sequence>MDPSVLLMLSNLLHLHNHLDPLLSDSATPSSANLAAAASSSPSSLYCSSSPAPLLFLAIASVLSYASSAAGDHGGSNRRRRRRRRSSTSPGGSSSSSPPPANPPAPTAAPSSSDAPPGLSAFQSLSSDRIWSMDPAARDVRWRSHYGLSYPVFATLVEHLEPHLRGGALPIPADYAVSVALTRLSRGLSPRSLARHHQLPPTLISKVTNAVTRLLSTKLYPDYVRIPSGHRLLQTIQSFRDLTSLPNLCGALDGSPIKLRRRPPSPPSPHSGGGDSAAAAGGDDDDAYQCRHGYPAVLLQVVADARKIFWDVCVKAPGSSDDASHFRDSLLYRRLTAGEILRDAAAVPVRGHQLRPYVVGDWAYPLMSFLLTPFTSDGNGSPAQNAFDAAVMKGRAASVEAALGLLKGRWRILRDLNVGIDHAAQTVVACCVLHNMCQIAGEPEDEDVYMWRDPKESAPAARALDSERALFYSGESLRQAIADDLYERQQRLSGGAPAPAPASR</sequence>
<dbReference type="PANTHER" id="PTHR22930:SF287">
    <property type="entry name" value="NUCLEASE HARBI1 ISOFORM X1"/>
    <property type="match status" value="1"/>
</dbReference>
<dbReference type="InterPro" id="IPR027806">
    <property type="entry name" value="HARBI1_dom"/>
</dbReference>
<dbReference type="OrthoDB" id="2014913at2759"/>
<evidence type="ECO:0000256" key="4">
    <source>
        <dbReference type="ARBA" id="ARBA00022722"/>
    </source>
</evidence>
<comment type="similarity">
    <text evidence="3">Belongs to the HARBI1 family.</text>
</comment>
<proteinExistence type="inferred from homology"/>
<evidence type="ECO:0000256" key="2">
    <source>
        <dbReference type="ARBA" id="ARBA00004123"/>
    </source>
</evidence>
<reference evidence="10" key="1">
    <citation type="submission" date="2020-02" db="EMBL/GenBank/DDBJ databases">
        <authorList>
            <person name="Scholz U."/>
            <person name="Mascher M."/>
            <person name="Fiebig A."/>
        </authorList>
    </citation>
    <scope>NUCLEOTIDE SEQUENCE</scope>
</reference>
<evidence type="ECO:0000313" key="10">
    <source>
        <dbReference type="EMBL" id="CAA7398892.1"/>
    </source>
</evidence>
<accession>A0A7I8KN31</accession>
<dbReference type="GO" id="GO:0005634">
    <property type="term" value="C:nucleus"/>
    <property type="evidence" value="ECO:0007669"/>
    <property type="project" value="UniProtKB-SubCell"/>
</dbReference>
<name>A0A7I8KN31_SPIIN</name>
<comment type="cofactor">
    <cofactor evidence="1">
        <name>a divalent metal cation</name>
        <dbReference type="ChEBI" id="CHEBI:60240"/>
    </cofactor>
</comment>
<comment type="subcellular location">
    <subcellularLocation>
        <location evidence="2">Nucleus</location>
    </subcellularLocation>
</comment>
<dbReference type="Pfam" id="PF13359">
    <property type="entry name" value="DDE_Tnp_4"/>
    <property type="match status" value="1"/>
</dbReference>
<keyword evidence="7" id="KW-0539">Nucleus</keyword>
<feature type="compositionally biased region" description="Low complexity" evidence="8">
    <location>
        <begin position="108"/>
        <end position="118"/>
    </location>
</feature>
<feature type="compositionally biased region" description="Basic residues" evidence="8">
    <location>
        <begin position="76"/>
        <end position="86"/>
    </location>
</feature>
<dbReference type="GO" id="GO:0004518">
    <property type="term" value="F:nuclease activity"/>
    <property type="evidence" value="ECO:0007669"/>
    <property type="project" value="UniProtKB-KW"/>
</dbReference>
<evidence type="ECO:0000256" key="6">
    <source>
        <dbReference type="ARBA" id="ARBA00022801"/>
    </source>
</evidence>
<dbReference type="EMBL" id="LR746270">
    <property type="protein sequence ID" value="CAA7398892.1"/>
    <property type="molecule type" value="Genomic_DNA"/>
</dbReference>
<protein>
    <recommendedName>
        <fullName evidence="9">DDE Tnp4 domain-containing protein</fullName>
    </recommendedName>
</protein>
<gene>
    <name evidence="10" type="ORF">SI8410_07009562</name>
</gene>
<feature type="domain" description="DDE Tnp4" evidence="9">
    <location>
        <begin position="283"/>
        <end position="435"/>
    </location>
</feature>
<evidence type="ECO:0000313" key="11">
    <source>
        <dbReference type="Proteomes" id="UP000663760"/>
    </source>
</evidence>
<feature type="region of interest" description="Disordered" evidence="8">
    <location>
        <begin position="255"/>
        <end position="284"/>
    </location>
</feature>